<dbReference type="GO" id="GO:0005829">
    <property type="term" value="C:cytosol"/>
    <property type="evidence" value="ECO:0007669"/>
    <property type="project" value="TreeGrafter"/>
</dbReference>
<keyword evidence="4" id="KW-0472">Membrane</keyword>
<dbReference type="InterPro" id="IPR033464">
    <property type="entry name" value="CSN8_PSD8_EIF3K"/>
</dbReference>
<keyword evidence="4" id="KW-0812">Transmembrane</keyword>
<name>A0A395NSB9_TRIAR</name>
<organism evidence="6 7">
    <name type="scientific">Trichoderma arundinaceum</name>
    <dbReference type="NCBI Taxonomy" id="490622"/>
    <lineage>
        <taxon>Eukaryota</taxon>
        <taxon>Fungi</taxon>
        <taxon>Dikarya</taxon>
        <taxon>Ascomycota</taxon>
        <taxon>Pezizomycotina</taxon>
        <taxon>Sordariomycetes</taxon>
        <taxon>Hypocreomycetidae</taxon>
        <taxon>Hypocreales</taxon>
        <taxon>Hypocreaceae</taxon>
        <taxon>Trichoderma</taxon>
    </lineage>
</organism>
<evidence type="ECO:0000256" key="1">
    <source>
        <dbReference type="ARBA" id="ARBA00009627"/>
    </source>
</evidence>
<evidence type="ECO:0000256" key="4">
    <source>
        <dbReference type="SAM" id="Phobius"/>
    </source>
</evidence>
<evidence type="ECO:0000256" key="3">
    <source>
        <dbReference type="SAM" id="MobiDB-lite"/>
    </source>
</evidence>
<dbReference type="EMBL" id="PXOA01000185">
    <property type="protein sequence ID" value="RFU78982.1"/>
    <property type="molecule type" value="Genomic_DNA"/>
</dbReference>
<comment type="caution">
    <text evidence="6">The sequence shown here is derived from an EMBL/GenBank/DDBJ whole genome shotgun (WGS) entry which is preliminary data.</text>
</comment>
<evidence type="ECO:0000259" key="5">
    <source>
        <dbReference type="Pfam" id="PF10075"/>
    </source>
</evidence>
<evidence type="ECO:0000256" key="2">
    <source>
        <dbReference type="ARBA" id="ARBA00022942"/>
    </source>
</evidence>
<protein>
    <submittedName>
        <fullName evidence="6">26s proteasome non-atpase regulatory subunit 8</fullName>
    </submittedName>
</protein>
<dbReference type="OrthoDB" id="8775810at2759"/>
<dbReference type="GO" id="GO:0008541">
    <property type="term" value="C:proteasome regulatory particle, lid subcomplex"/>
    <property type="evidence" value="ECO:0007669"/>
    <property type="project" value="TreeGrafter"/>
</dbReference>
<dbReference type="GO" id="GO:0005634">
    <property type="term" value="C:nucleus"/>
    <property type="evidence" value="ECO:0007669"/>
    <property type="project" value="TreeGrafter"/>
</dbReference>
<keyword evidence="2 6" id="KW-0647">Proteasome</keyword>
<keyword evidence="4" id="KW-1133">Transmembrane helix</keyword>
<feature type="domain" description="CSN8/PSMD8/EIF3K" evidence="5">
    <location>
        <begin position="261"/>
        <end position="404"/>
    </location>
</feature>
<dbReference type="GO" id="GO:0043161">
    <property type="term" value="P:proteasome-mediated ubiquitin-dependent protein catabolic process"/>
    <property type="evidence" value="ECO:0007669"/>
    <property type="project" value="TreeGrafter"/>
</dbReference>
<accession>A0A395NSB9</accession>
<dbReference type="STRING" id="490622.A0A395NSB9"/>
<sequence>MLGKPTSPACFNPWSTIQIVELVFFLPLNLIPYVGTLAFIVITGTRLGKLSHHRWFQLRGLSKAAQATEIKRLEWEYVFFGTVAMILELIPVLSFFFLLTTAAGSAMWAADMEKSRRRDSETGTGPGTFPRSHPSHCIPIPEFQPLLRLISHGYDLVATMADRSLSQILAQLKQSPQLSYPEASTLLSKAKLILLSLNALTPNISTPSNLLVLARETYEQGALFSIRAKNADAFTRYVQQLQPFYELPSATLPPNLPERNRVTGLSLLLLLTQGRYAEFHSELESLANRDGGGTDVEGDRYLGYPVRLERWLMEGSYDRVWKAMKSSEVPCDEYSVFSELLTRGIEKILKNQIRSEIASSSERAYPSLPISSTKSLLFLNSEGDVIQFAKHRGWAVKEGHIYFPNAAADGSEDGVNAKDMSQMIMENTLGYARELETIV</sequence>
<dbReference type="PANTHER" id="PTHR12387:SF0">
    <property type="entry name" value="26S PROTEASOME NON-ATPASE REGULATORY SUBUNIT 8"/>
    <property type="match status" value="1"/>
</dbReference>
<dbReference type="Proteomes" id="UP000266272">
    <property type="component" value="Unassembled WGS sequence"/>
</dbReference>
<feature type="transmembrane region" description="Helical" evidence="4">
    <location>
        <begin position="22"/>
        <end position="44"/>
    </location>
</feature>
<dbReference type="InterPro" id="IPR006746">
    <property type="entry name" value="26S_Psome_Rpn12"/>
</dbReference>
<feature type="region of interest" description="Disordered" evidence="3">
    <location>
        <begin position="114"/>
        <end position="133"/>
    </location>
</feature>
<dbReference type="Pfam" id="PF10075">
    <property type="entry name" value="CSN8_PSD8_EIF3K"/>
    <property type="match status" value="1"/>
</dbReference>
<evidence type="ECO:0000313" key="7">
    <source>
        <dbReference type="Proteomes" id="UP000266272"/>
    </source>
</evidence>
<feature type="transmembrane region" description="Helical" evidence="4">
    <location>
        <begin position="77"/>
        <end position="110"/>
    </location>
</feature>
<dbReference type="FunFam" id="1.25.40.990:FF:000001">
    <property type="entry name" value="26S proteasome non-ATPase regulatory subunit"/>
    <property type="match status" value="1"/>
</dbReference>
<dbReference type="PANTHER" id="PTHR12387">
    <property type="entry name" value="26S PROTEASOME NON-ATPASE REGULATORY SUBUNIT 8"/>
    <property type="match status" value="1"/>
</dbReference>
<comment type="similarity">
    <text evidence="1">Belongs to the proteasome subunit S14 family.</text>
</comment>
<dbReference type="Gene3D" id="1.25.40.990">
    <property type="match status" value="1"/>
</dbReference>
<evidence type="ECO:0000313" key="6">
    <source>
        <dbReference type="EMBL" id="RFU78982.1"/>
    </source>
</evidence>
<dbReference type="AlphaFoldDB" id="A0A395NSB9"/>
<keyword evidence="7" id="KW-1185">Reference proteome</keyword>
<reference evidence="6 7" key="1">
    <citation type="journal article" date="2018" name="PLoS Pathog.">
        <title>Evolution of structural diversity of trichothecenes, a family of toxins produced by plant pathogenic and entomopathogenic fungi.</title>
        <authorList>
            <person name="Proctor R.H."/>
            <person name="McCormick S.P."/>
            <person name="Kim H.S."/>
            <person name="Cardoza R.E."/>
            <person name="Stanley A.M."/>
            <person name="Lindo L."/>
            <person name="Kelly A."/>
            <person name="Brown D.W."/>
            <person name="Lee T."/>
            <person name="Vaughan M.M."/>
            <person name="Alexander N.J."/>
            <person name="Busman M."/>
            <person name="Gutierrez S."/>
        </authorList>
    </citation>
    <scope>NUCLEOTIDE SEQUENCE [LARGE SCALE GENOMIC DNA]</scope>
    <source>
        <strain evidence="6 7">IBT 40837</strain>
    </source>
</reference>
<gene>
    <name evidence="6" type="ORF">TARUN_3245</name>
</gene>
<proteinExistence type="inferred from homology"/>